<accession>A0AC35TQJ5</accession>
<reference evidence="2" key="1">
    <citation type="submission" date="2016-11" db="UniProtKB">
        <authorList>
            <consortium name="WormBaseParasite"/>
        </authorList>
    </citation>
    <scope>IDENTIFICATION</scope>
    <source>
        <strain evidence="2">KR3021</strain>
    </source>
</reference>
<name>A0AC35TQJ5_9BILA</name>
<protein>
    <submittedName>
        <fullName evidence="2">G protein-coupled receptor</fullName>
    </submittedName>
</protein>
<evidence type="ECO:0000313" key="1">
    <source>
        <dbReference type="Proteomes" id="UP000095286"/>
    </source>
</evidence>
<dbReference type="WBParaSite" id="RSKR_0000309200.1">
    <property type="protein sequence ID" value="RSKR_0000309200.1"/>
    <property type="gene ID" value="RSKR_0000309200"/>
</dbReference>
<proteinExistence type="predicted"/>
<organism evidence="1 2">
    <name type="scientific">Rhabditophanes sp. KR3021</name>
    <dbReference type="NCBI Taxonomy" id="114890"/>
    <lineage>
        <taxon>Eukaryota</taxon>
        <taxon>Metazoa</taxon>
        <taxon>Ecdysozoa</taxon>
        <taxon>Nematoda</taxon>
        <taxon>Chromadorea</taxon>
        <taxon>Rhabditida</taxon>
        <taxon>Tylenchina</taxon>
        <taxon>Panagrolaimomorpha</taxon>
        <taxon>Strongyloidoidea</taxon>
        <taxon>Alloionematidae</taxon>
        <taxon>Rhabditophanes</taxon>
    </lineage>
</organism>
<dbReference type="Proteomes" id="UP000095286">
    <property type="component" value="Unplaced"/>
</dbReference>
<sequence>MILINGQYVEIDERHFFLISSGLTKYNSYQLNVVLTLMYTTSTSLLIFSTPIPFLYRYSIIVSNKGWGFRQFFIAITINILSTLPENIFGAFALIFPESEFQYRTRFLDKRVWHNTKTDAWRMFVMTEKENKWYLATLGYIVLMVPIIYSIVLYCCIKIKLKISKVNATNRLVTIQKNSYNSQIDAVLLCQAIIPLIFALLPYFFWTLCIIFKADFLKTFSPLMWMHVSWIPTVECLATIFLVKDFRNGIFTFWRKEIYPEFTKMNPAGKLATRAESVILKNANRLCGSGGVLGTAPIVQNKAYFEVTVQQIGTIGIGLANRSANLSSIPVNQNSWYLREDFSLWSNGEQVSRVEGSISAVRGQVFPMLFVDDGAILDVKFKAFTVNPPPGYEEIMLEQTLL</sequence>
<evidence type="ECO:0000313" key="2">
    <source>
        <dbReference type="WBParaSite" id="RSKR_0000309200.1"/>
    </source>
</evidence>